<dbReference type="InterPro" id="IPR036322">
    <property type="entry name" value="WD40_repeat_dom_sf"/>
</dbReference>
<gene>
    <name evidence="6" type="ORF">EJ06DRAFT_124623</name>
</gene>
<keyword evidence="7" id="KW-1185">Reference proteome</keyword>
<organism evidence="6 7">
    <name type="scientific">Trichodelitschia bisporula</name>
    <dbReference type="NCBI Taxonomy" id="703511"/>
    <lineage>
        <taxon>Eukaryota</taxon>
        <taxon>Fungi</taxon>
        <taxon>Dikarya</taxon>
        <taxon>Ascomycota</taxon>
        <taxon>Pezizomycotina</taxon>
        <taxon>Dothideomycetes</taxon>
        <taxon>Dothideomycetes incertae sedis</taxon>
        <taxon>Phaeotrichales</taxon>
        <taxon>Phaeotrichaceae</taxon>
        <taxon>Trichodelitschia</taxon>
    </lineage>
</organism>
<dbReference type="EMBL" id="ML996701">
    <property type="protein sequence ID" value="KAF2398141.1"/>
    <property type="molecule type" value="Genomic_DNA"/>
</dbReference>
<evidence type="ECO:0000256" key="3">
    <source>
        <dbReference type="ARBA" id="ARBA00022737"/>
    </source>
</evidence>
<dbReference type="Pfam" id="PF21032">
    <property type="entry name" value="PROPPIN"/>
    <property type="match status" value="1"/>
</dbReference>
<dbReference type="AlphaFoldDB" id="A0A6G1HQG3"/>
<dbReference type="PANTHER" id="PTHR11227">
    <property type="entry name" value="WD-REPEAT PROTEIN INTERACTING WITH PHOSPHOINOSIDES WIPI -RELATED"/>
    <property type="match status" value="1"/>
</dbReference>
<evidence type="ECO:0000256" key="1">
    <source>
        <dbReference type="ARBA" id="ARBA00004148"/>
    </source>
</evidence>
<evidence type="ECO:0000256" key="5">
    <source>
        <dbReference type="SAM" id="MobiDB-lite"/>
    </source>
</evidence>
<comment type="subcellular location">
    <subcellularLocation>
        <location evidence="1">Vacuole membrane</location>
        <topology evidence="1">Peripheral membrane protein</topology>
    </subcellularLocation>
</comment>
<dbReference type="SUPFAM" id="SSF50978">
    <property type="entry name" value="WD40 repeat-like"/>
    <property type="match status" value="1"/>
</dbReference>
<reference evidence="6" key="1">
    <citation type="journal article" date="2020" name="Stud. Mycol.">
        <title>101 Dothideomycetes genomes: a test case for predicting lifestyles and emergence of pathogens.</title>
        <authorList>
            <person name="Haridas S."/>
            <person name="Albert R."/>
            <person name="Binder M."/>
            <person name="Bloem J."/>
            <person name="Labutti K."/>
            <person name="Salamov A."/>
            <person name="Andreopoulos B."/>
            <person name="Baker S."/>
            <person name="Barry K."/>
            <person name="Bills G."/>
            <person name="Bluhm B."/>
            <person name="Cannon C."/>
            <person name="Castanera R."/>
            <person name="Culley D."/>
            <person name="Daum C."/>
            <person name="Ezra D."/>
            <person name="Gonzalez J."/>
            <person name="Henrissat B."/>
            <person name="Kuo A."/>
            <person name="Liang C."/>
            <person name="Lipzen A."/>
            <person name="Lutzoni F."/>
            <person name="Magnuson J."/>
            <person name="Mondo S."/>
            <person name="Nolan M."/>
            <person name="Ohm R."/>
            <person name="Pangilinan J."/>
            <person name="Park H.-J."/>
            <person name="Ramirez L."/>
            <person name="Alfaro M."/>
            <person name="Sun H."/>
            <person name="Tritt A."/>
            <person name="Yoshinaga Y."/>
            <person name="Zwiers L.-H."/>
            <person name="Turgeon B."/>
            <person name="Goodwin S."/>
            <person name="Spatafora J."/>
            <person name="Crous P."/>
            <person name="Grigoriev I."/>
        </authorList>
    </citation>
    <scope>NUCLEOTIDE SEQUENCE</scope>
    <source>
        <strain evidence="6">CBS 262.69</strain>
    </source>
</reference>
<evidence type="ECO:0000313" key="6">
    <source>
        <dbReference type="EMBL" id="KAF2398141.1"/>
    </source>
</evidence>
<feature type="region of interest" description="Disordered" evidence="5">
    <location>
        <begin position="259"/>
        <end position="359"/>
    </location>
</feature>
<proteinExistence type="inferred from homology"/>
<feature type="compositionally biased region" description="Low complexity" evidence="5">
    <location>
        <begin position="346"/>
        <end position="359"/>
    </location>
</feature>
<dbReference type="InterPro" id="IPR048720">
    <property type="entry name" value="PROPPIN"/>
</dbReference>
<evidence type="ECO:0000313" key="7">
    <source>
        <dbReference type="Proteomes" id="UP000799640"/>
    </source>
</evidence>
<dbReference type="SMART" id="SM00320">
    <property type="entry name" value="WD40"/>
    <property type="match status" value="2"/>
</dbReference>
<dbReference type="GO" id="GO:0005774">
    <property type="term" value="C:vacuolar membrane"/>
    <property type="evidence" value="ECO:0007669"/>
    <property type="project" value="UniProtKB-SubCell"/>
</dbReference>
<sequence length="473" mass="51514">MNVRQPLNFSEDPIVLGVELNDESKIFTVGIPDGYKVYDAKLCRLIYTREFGGSISYASTLLRTPFVGIIGGGPSPYYPPNKFVLWNDKHATEAFKIEFSATPIRACLTKNHLAMVFEEGVTLNDLQPYFQDNRQTKRLGIYDTASNPRGLCCLGQKRLIFPGRTKGQVQIVHIGSKTIDIIPAHTSALSALALSKDETLLATTSDTGTLIRVWSVASKSRLHEFRRGLDPATIFSLAFSPSARYLAVTSDKSTLHIFDVPSHAPDSHPPTPEPVSRPKRHSNASLKPRTASVSKPRRPTPPPPVDDDDFGLDALSFSEDSLSTSETGSPHATLPPSIIEPPHSPSGPRRPSSHLSSSPDVIKAADTAGYMAPQKYGALASLPYAPRILSDTYSSMSCRFEIGDERSRGKGPGEKGMGPAKGVVGWLEEDVLVVVGAGEDARWEKFRVGMDGEGKKAVGRVGWRKYLEEDGLD</sequence>
<dbReference type="OrthoDB" id="1667587at2759"/>
<dbReference type="Proteomes" id="UP000799640">
    <property type="component" value="Unassembled WGS sequence"/>
</dbReference>
<keyword evidence="3" id="KW-0677">Repeat</keyword>
<keyword evidence="2" id="KW-0853">WD repeat</keyword>
<dbReference type="Gene3D" id="2.130.10.10">
    <property type="entry name" value="YVTN repeat-like/Quinoprotein amine dehydrogenase"/>
    <property type="match status" value="1"/>
</dbReference>
<evidence type="ECO:0000256" key="2">
    <source>
        <dbReference type="ARBA" id="ARBA00022574"/>
    </source>
</evidence>
<evidence type="ECO:0000256" key="4">
    <source>
        <dbReference type="ARBA" id="ARBA00025740"/>
    </source>
</evidence>
<dbReference type="InterPro" id="IPR001680">
    <property type="entry name" value="WD40_rpt"/>
</dbReference>
<name>A0A6G1HQG3_9PEZI</name>
<comment type="similarity">
    <text evidence="4">Belongs to the WD repeat PROPPIN family.</text>
</comment>
<accession>A0A6G1HQG3</accession>
<feature type="compositionally biased region" description="Polar residues" evidence="5">
    <location>
        <begin position="318"/>
        <end position="330"/>
    </location>
</feature>
<dbReference type="InterPro" id="IPR015943">
    <property type="entry name" value="WD40/YVTN_repeat-like_dom_sf"/>
</dbReference>
<protein>
    <submittedName>
        <fullName evidence="6">YVTN repeat-like/Quino protein amine dehydrogenase</fullName>
    </submittedName>
</protein>